<keyword evidence="2" id="KW-0333">Golgi apparatus</keyword>
<dbReference type="PANTHER" id="PTHR15954">
    <property type="entry name" value="VACUOLAR PROTEIN SORTING-ASSOCIATED PROTEIN 51 HOMOLOG"/>
    <property type="match status" value="1"/>
</dbReference>
<evidence type="ECO:0000313" key="5">
    <source>
        <dbReference type="EMBL" id="OAE34546.1"/>
    </source>
</evidence>
<comment type="caution">
    <text evidence="5">The sequence shown here is derived from an EMBL/GenBank/DDBJ whole genome shotgun (WGS) entry which is preliminary data.</text>
</comment>
<keyword evidence="6" id="KW-1185">Reference proteome</keyword>
<keyword evidence="3" id="KW-0175">Coiled coil</keyword>
<comment type="subcellular location">
    <subcellularLocation>
        <location evidence="2">Golgi apparatus</location>
        <location evidence="2">trans-Golgi network</location>
    </subcellularLocation>
</comment>
<dbReference type="GO" id="GO:0000938">
    <property type="term" value="C:GARP complex"/>
    <property type="evidence" value="ECO:0007669"/>
    <property type="project" value="UniProtKB-UniRule"/>
</dbReference>
<dbReference type="GO" id="GO:1990745">
    <property type="term" value="C:EARP complex"/>
    <property type="evidence" value="ECO:0007669"/>
    <property type="project" value="TreeGrafter"/>
</dbReference>
<keyword evidence="2" id="KW-0813">Transport</keyword>
<name>A0A176WQH3_MARPO</name>
<accession>A0A176WQH3</accession>
<evidence type="ECO:0000256" key="1">
    <source>
        <dbReference type="ARBA" id="ARBA00006080"/>
    </source>
</evidence>
<evidence type="ECO:0000256" key="2">
    <source>
        <dbReference type="RuleBase" id="RU368010"/>
    </source>
</evidence>
<proteinExistence type="inferred from homology"/>
<dbReference type="GO" id="GO:0016020">
    <property type="term" value="C:membrane"/>
    <property type="evidence" value="ECO:0007669"/>
    <property type="project" value="TreeGrafter"/>
</dbReference>
<evidence type="ECO:0000256" key="3">
    <source>
        <dbReference type="SAM" id="Coils"/>
    </source>
</evidence>
<comment type="function">
    <text evidence="2">Acts as component of the GARP complex that is involved in retrograde transport from early and late endosomes to the trans-Golgi network (TGN).</text>
</comment>
<comment type="subunit">
    <text evidence="2">Component of the Golgi-associated retrograde protein (GARP) complex.</text>
</comment>
<organism evidence="5 6">
    <name type="scientific">Marchantia polymorpha subsp. ruderalis</name>
    <dbReference type="NCBI Taxonomy" id="1480154"/>
    <lineage>
        <taxon>Eukaryota</taxon>
        <taxon>Viridiplantae</taxon>
        <taxon>Streptophyta</taxon>
        <taxon>Embryophyta</taxon>
        <taxon>Marchantiophyta</taxon>
        <taxon>Marchantiopsida</taxon>
        <taxon>Marchantiidae</taxon>
        <taxon>Marchantiales</taxon>
        <taxon>Marchantiaceae</taxon>
        <taxon>Marchantia</taxon>
    </lineage>
</organism>
<gene>
    <name evidence="5" type="ORF">AXG93_1247s1180</name>
</gene>
<keyword evidence="2" id="KW-0445">Lipid transport</keyword>
<dbReference type="EMBL" id="LVLJ01000388">
    <property type="protein sequence ID" value="OAE34546.1"/>
    <property type="molecule type" value="Genomic_DNA"/>
</dbReference>
<protein>
    <recommendedName>
        <fullName evidence="2">Vacuolar protein sorting-associated protein 51 homolog</fullName>
    </recommendedName>
</protein>
<keyword evidence="2" id="KW-0653">Protein transport</keyword>
<dbReference type="Proteomes" id="UP000077202">
    <property type="component" value="Unassembled WGS sequence"/>
</dbReference>
<feature type="compositionally biased region" description="Low complexity" evidence="4">
    <location>
        <begin position="660"/>
        <end position="673"/>
    </location>
</feature>
<dbReference type="GO" id="GO:0015031">
    <property type="term" value="P:protein transport"/>
    <property type="evidence" value="ECO:0007669"/>
    <property type="project" value="UniProtKB-UniRule"/>
</dbReference>
<feature type="coiled-coil region" evidence="3">
    <location>
        <begin position="62"/>
        <end position="121"/>
    </location>
</feature>
<dbReference type="GO" id="GO:0005829">
    <property type="term" value="C:cytosol"/>
    <property type="evidence" value="ECO:0007669"/>
    <property type="project" value="GOC"/>
</dbReference>
<dbReference type="AlphaFoldDB" id="A0A176WQH3"/>
<dbReference type="GO" id="GO:0042147">
    <property type="term" value="P:retrograde transport, endosome to Golgi"/>
    <property type="evidence" value="ECO:0007669"/>
    <property type="project" value="UniProtKB-UniRule"/>
</dbReference>
<evidence type="ECO:0000256" key="4">
    <source>
        <dbReference type="SAM" id="MobiDB-lite"/>
    </source>
</evidence>
<dbReference type="GO" id="GO:0006869">
    <property type="term" value="P:lipid transport"/>
    <property type="evidence" value="ECO:0007669"/>
    <property type="project" value="UniProtKB-UniRule"/>
</dbReference>
<dbReference type="GO" id="GO:0048193">
    <property type="term" value="P:Golgi vesicle transport"/>
    <property type="evidence" value="ECO:0007669"/>
    <property type="project" value="TreeGrafter"/>
</dbReference>
<dbReference type="Pfam" id="PF08700">
    <property type="entry name" value="VPS51_Exo84_N"/>
    <property type="match status" value="1"/>
</dbReference>
<dbReference type="GO" id="GO:0007030">
    <property type="term" value="P:Golgi organization"/>
    <property type="evidence" value="ECO:0007669"/>
    <property type="project" value="UniProtKB-UniRule"/>
</dbReference>
<sequence length="813" mass="91769">MAGTEEMDEKAKRMRALLSSFYGEDAGSQPATPVRRDTLQGINLPDFDSDRYMQSLLRRTPLEGLLQKHVEMAAEIKNLDSDMQMLVYENYNKFISATDTIRRMKENVAGIESNMDQLLETVTAVRAKSDGINASLCARRERIEELNGTRSLLRKVQFIFDLPKRLRVCLKSQEYGKAVKYYMGALPILKFSQRTGLVRRSSIDNNRLLGVDVKRVQVADDKLSLETRAEAVRLLQQLEFPVEKMVENYFATHWPRLMAALQVVEPETPGLVGRLQGWLWFGTKKVEVEKLADESDGASPQKSMEVLNKDFIGDFTHTAVTYRALFPDEENRLTEAALKLFHEYFANVQKSLKPKTGKPSIVELTAALNILSQDTGNMQKLVPEAGLPEMTEKAVETAIHQHVVAMFSDLYARIIGSLVIDEPTPSKEGEETKNLKPLRAALDNAKRVILFDSVEILRASSDLAFNLFNLFIDLRDLLEKCGDLLEGWKDAYIDLVQASFQELFTNLNDHFLHLCSNSQDQVNAPKFQTASQGLVLMLALLSVYIQQTAVPKITEVVGASFVGGGAMGFEARPAFVPSEICRLFYSSGEKFLHEYIDTQARKVSTLIRKSVETPNWLKYKEPRDVRMFADLLLQEVNRVQLEVEQVLDQGSTRSHRRTDSSGSAGSSRSNAASMRDSTGMRDSGSHRTSITARARSRLLERDVAKLFKQKIELFTKVEFTQSSVMSTIIKMCLKTFQECVRLQTFNRSGYNQIQVDALYLRDNLREKVFDNETVVDSLLDEVCQAAAERCIDPIPMEAAILDRLIEAKRAKGS</sequence>
<feature type="region of interest" description="Disordered" evidence="4">
    <location>
        <begin position="647"/>
        <end position="691"/>
    </location>
</feature>
<reference evidence="5" key="1">
    <citation type="submission" date="2016-03" db="EMBL/GenBank/DDBJ databases">
        <title>Mechanisms controlling the formation of the plant cell surface in tip-growing cells are functionally conserved among land plants.</title>
        <authorList>
            <person name="Honkanen S."/>
            <person name="Jones V.A."/>
            <person name="Morieri G."/>
            <person name="Champion C."/>
            <person name="Hetherington A.J."/>
            <person name="Kelly S."/>
            <person name="Saint-Marcoux D."/>
            <person name="Proust H."/>
            <person name="Prescott H."/>
            <person name="Dolan L."/>
        </authorList>
    </citation>
    <scope>NUCLEOTIDE SEQUENCE [LARGE SCALE GENOMIC DNA]</scope>
    <source>
        <tissue evidence="5">Whole gametophyte</tissue>
    </source>
</reference>
<dbReference type="GO" id="GO:0032456">
    <property type="term" value="P:endocytic recycling"/>
    <property type="evidence" value="ECO:0007669"/>
    <property type="project" value="TreeGrafter"/>
</dbReference>
<evidence type="ECO:0000313" key="6">
    <source>
        <dbReference type="Proteomes" id="UP000077202"/>
    </source>
</evidence>
<dbReference type="GO" id="GO:0007041">
    <property type="term" value="P:lysosomal transport"/>
    <property type="evidence" value="ECO:0007669"/>
    <property type="project" value="TreeGrafter"/>
</dbReference>
<comment type="similarity">
    <text evidence="1 2">Belongs to the VPS51 family.</text>
</comment>
<dbReference type="InterPro" id="IPR014812">
    <property type="entry name" value="Vps51"/>
</dbReference>
<dbReference type="PANTHER" id="PTHR15954:SF4">
    <property type="entry name" value="VACUOLAR PROTEIN SORTING-ASSOCIATED PROTEIN 51 HOMOLOG"/>
    <property type="match status" value="1"/>
</dbReference>